<evidence type="ECO:0000313" key="2">
    <source>
        <dbReference type="EMBL" id="GJU05246.1"/>
    </source>
</evidence>
<accession>A0ABQ5IYD6</accession>
<name>A0ABQ5IYD6_9ASTR</name>
<dbReference type="Proteomes" id="UP001151760">
    <property type="component" value="Unassembled WGS sequence"/>
</dbReference>
<comment type="caution">
    <text evidence="2">The sequence shown here is derived from an EMBL/GenBank/DDBJ whole genome shotgun (WGS) entry which is preliminary data.</text>
</comment>
<protein>
    <submittedName>
        <fullName evidence="2">Uncharacterized protein</fullName>
    </submittedName>
</protein>
<feature type="chain" id="PRO_5046141771" evidence="1">
    <location>
        <begin position="24"/>
        <end position="314"/>
    </location>
</feature>
<proteinExistence type="predicted"/>
<keyword evidence="1" id="KW-0732">Signal</keyword>
<evidence type="ECO:0000313" key="3">
    <source>
        <dbReference type="Proteomes" id="UP001151760"/>
    </source>
</evidence>
<dbReference type="EMBL" id="BQNB010021330">
    <property type="protein sequence ID" value="GJU05246.1"/>
    <property type="molecule type" value="Genomic_DNA"/>
</dbReference>
<organism evidence="2 3">
    <name type="scientific">Tanacetum coccineum</name>
    <dbReference type="NCBI Taxonomy" id="301880"/>
    <lineage>
        <taxon>Eukaryota</taxon>
        <taxon>Viridiplantae</taxon>
        <taxon>Streptophyta</taxon>
        <taxon>Embryophyta</taxon>
        <taxon>Tracheophyta</taxon>
        <taxon>Spermatophyta</taxon>
        <taxon>Magnoliopsida</taxon>
        <taxon>eudicotyledons</taxon>
        <taxon>Gunneridae</taxon>
        <taxon>Pentapetalae</taxon>
        <taxon>asterids</taxon>
        <taxon>campanulids</taxon>
        <taxon>Asterales</taxon>
        <taxon>Asteraceae</taxon>
        <taxon>Asteroideae</taxon>
        <taxon>Anthemideae</taxon>
        <taxon>Anthemidinae</taxon>
        <taxon>Tanacetum</taxon>
    </lineage>
</organism>
<reference evidence="2" key="1">
    <citation type="journal article" date="2022" name="Int. J. Mol. Sci.">
        <title>Draft Genome of Tanacetum Coccineum: Genomic Comparison of Closely Related Tanacetum-Family Plants.</title>
        <authorList>
            <person name="Yamashiro T."/>
            <person name="Shiraishi A."/>
            <person name="Nakayama K."/>
            <person name="Satake H."/>
        </authorList>
    </citation>
    <scope>NUCLEOTIDE SEQUENCE</scope>
</reference>
<evidence type="ECO:0000256" key="1">
    <source>
        <dbReference type="SAM" id="SignalP"/>
    </source>
</evidence>
<reference evidence="2" key="2">
    <citation type="submission" date="2022-01" db="EMBL/GenBank/DDBJ databases">
        <authorList>
            <person name="Yamashiro T."/>
            <person name="Shiraishi A."/>
            <person name="Satake H."/>
            <person name="Nakayama K."/>
        </authorList>
    </citation>
    <scope>NUCLEOTIDE SEQUENCE</scope>
</reference>
<keyword evidence="3" id="KW-1185">Reference proteome</keyword>
<feature type="signal peptide" evidence="1">
    <location>
        <begin position="1"/>
        <end position="23"/>
    </location>
</feature>
<sequence>MEHARSLSSSLICLKALLDGLSSILVYLSTSHRTEKHELLAMHQMMSRSIADFQDSIDDQEAFDDINGRLNTDDLSWFLYGAFAIFSNWSTLSANFHIPQFCTPFSTINYWVCLPSIGEEFLCQCKASHLFRVSGTFAFHGLLGSDLSRAFGGFERLDLFFLFDPYLLKKSAKCNTSVHTEDMNAKIKVLADTLSCLKVMAPSRVVDSLDTEKKGTFFDTILSNFIGKTERGCGEEITRDWFSRKQEKCASILKSIAGPITTSKAPIPSSSSYRVVPASTLTKSIVAVVKFSNDTWRLQHINNIRKNHVGAQIK</sequence>
<gene>
    <name evidence="2" type="ORF">Tco_1121676</name>
</gene>